<keyword evidence="4" id="KW-1185">Reference proteome</keyword>
<dbReference type="AlphaFoldDB" id="A0A2P8CWP0"/>
<feature type="transmembrane region" description="Helical" evidence="1">
    <location>
        <begin position="7"/>
        <end position="28"/>
    </location>
</feature>
<evidence type="ECO:0000313" key="3">
    <source>
        <dbReference type="EMBL" id="PSK89381.1"/>
    </source>
</evidence>
<feature type="transmembrane region" description="Helical" evidence="1">
    <location>
        <begin position="35"/>
        <end position="58"/>
    </location>
</feature>
<dbReference type="InterPro" id="IPR003675">
    <property type="entry name" value="Rce1/LyrA-like_dom"/>
</dbReference>
<accession>A0A2P8CWP0</accession>
<evidence type="ECO:0000313" key="4">
    <source>
        <dbReference type="Proteomes" id="UP000240542"/>
    </source>
</evidence>
<feature type="transmembrane region" description="Helical" evidence="1">
    <location>
        <begin position="141"/>
        <end position="162"/>
    </location>
</feature>
<feature type="transmembrane region" description="Helical" evidence="1">
    <location>
        <begin position="78"/>
        <end position="106"/>
    </location>
</feature>
<dbReference type="GO" id="GO:0004175">
    <property type="term" value="F:endopeptidase activity"/>
    <property type="evidence" value="ECO:0007669"/>
    <property type="project" value="UniProtKB-ARBA"/>
</dbReference>
<keyword evidence="1" id="KW-0812">Transmembrane</keyword>
<evidence type="ECO:0000256" key="1">
    <source>
        <dbReference type="SAM" id="Phobius"/>
    </source>
</evidence>
<proteinExistence type="predicted"/>
<dbReference type="EMBL" id="PYGA01000026">
    <property type="protein sequence ID" value="PSK89381.1"/>
    <property type="molecule type" value="Genomic_DNA"/>
</dbReference>
<organism evidence="3 4">
    <name type="scientific">Murinocardiopsis flavida</name>
    <dbReference type="NCBI Taxonomy" id="645275"/>
    <lineage>
        <taxon>Bacteria</taxon>
        <taxon>Bacillati</taxon>
        <taxon>Actinomycetota</taxon>
        <taxon>Actinomycetes</taxon>
        <taxon>Streptosporangiales</taxon>
        <taxon>Nocardiopsidaceae</taxon>
        <taxon>Murinocardiopsis</taxon>
    </lineage>
</organism>
<feature type="transmembrane region" description="Helical" evidence="1">
    <location>
        <begin position="182"/>
        <end position="200"/>
    </location>
</feature>
<keyword evidence="1" id="KW-1133">Transmembrane helix</keyword>
<feature type="transmembrane region" description="Helical" evidence="1">
    <location>
        <begin position="231"/>
        <end position="248"/>
    </location>
</feature>
<feature type="transmembrane region" description="Helical" evidence="1">
    <location>
        <begin position="113"/>
        <end position="135"/>
    </location>
</feature>
<dbReference type="RefSeq" id="WP_245929098.1">
    <property type="nucleotide sequence ID" value="NZ_PYGA01000026.1"/>
</dbReference>
<comment type="caution">
    <text evidence="3">The sequence shown here is derived from an EMBL/GenBank/DDBJ whole genome shotgun (WGS) entry which is preliminary data.</text>
</comment>
<keyword evidence="1" id="KW-0472">Membrane</keyword>
<feature type="transmembrane region" description="Helical" evidence="1">
    <location>
        <begin position="206"/>
        <end position="224"/>
    </location>
</feature>
<dbReference type="Pfam" id="PF02517">
    <property type="entry name" value="Rce1-like"/>
    <property type="match status" value="1"/>
</dbReference>
<evidence type="ECO:0000259" key="2">
    <source>
        <dbReference type="Pfam" id="PF02517"/>
    </source>
</evidence>
<sequence>MDAVSELLAYSLRVMPGLALIAGCALLSRGVRDPLLPIGLLVLGFILIRDAMTPAGLWHLGRAGAAGVWLRLSDDPAVLTAFGALTLVLTLGVLRLAPGLAALVVWGRPTPATLALGVGGGALAAAPVLAMALPVPLDERGGVVAAGLLPFLLFFALAGNLAEEVMFRGFVQGRLEQDLTPARAALLSAALFAACHAFLASTITDVGWPLLAFTLYEGLICAFLRMRRGVLPAALAHGTAIFLLAAGLV</sequence>
<dbReference type="Proteomes" id="UP000240542">
    <property type="component" value="Unassembled WGS sequence"/>
</dbReference>
<protein>
    <recommendedName>
        <fullName evidence="2">CAAX prenyl protease 2/Lysostaphin resistance protein A-like domain-containing protein</fullName>
    </recommendedName>
</protein>
<name>A0A2P8CWP0_9ACTN</name>
<gene>
    <name evidence="3" type="ORF">CLV63_12617</name>
</gene>
<feature type="domain" description="CAAX prenyl protease 2/Lysostaphin resistance protein A-like" evidence="2">
    <location>
        <begin position="147"/>
        <end position="239"/>
    </location>
</feature>
<dbReference type="GO" id="GO:0080120">
    <property type="term" value="P:CAAX-box protein maturation"/>
    <property type="evidence" value="ECO:0007669"/>
    <property type="project" value="UniProtKB-ARBA"/>
</dbReference>
<reference evidence="3 4" key="1">
    <citation type="submission" date="2018-03" db="EMBL/GenBank/DDBJ databases">
        <title>Genomic Encyclopedia of Archaeal and Bacterial Type Strains, Phase II (KMG-II): from individual species to whole genera.</title>
        <authorList>
            <person name="Goeker M."/>
        </authorList>
    </citation>
    <scope>NUCLEOTIDE SEQUENCE [LARGE SCALE GENOMIC DNA]</scope>
    <source>
        <strain evidence="3 4">DSM 45312</strain>
    </source>
</reference>